<gene>
    <name evidence="3" type="ORF">B296_00004829</name>
</gene>
<keyword evidence="2" id="KW-0472">Membrane</keyword>
<feature type="transmembrane region" description="Helical" evidence="2">
    <location>
        <begin position="42"/>
        <end position="61"/>
    </location>
</feature>
<keyword evidence="2" id="KW-0812">Transmembrane</keyword>
<accession>A0A426ZXR7</accession>
<protein>
    <submittedName>
        <fullName evidence="3">Uncharacterized protein</fullName>
    </submittedName>
</protein>
<dbReference type="EMBL" id="AMZH03004581">
    <property type="protein sequence ID" value="RRT68786.1"/>
    <property type="molecule type" value="Genomic_DNA"/>
</dbReference>
<comment type="caution">
    <text evidence="3">The sequence shown here is derived from an EMBL/GenBank/DDBJ whole genome shotgun (WGS) entry which is preliminary data.</text>
</comment>
<feature type="compositionally biased region" description="Polar residues" evidence="1">
    <location>
        <begin position="147"/>
        <end position="156"/>
    </location>
</feature>
<evidence type="ECO:0000256" key="1">
    <source>
        <dbReference type="SAM" id="MobiDB-lite"/>
    </source>
</evidence>
<dbReference type="Proteomes" id="UP000287651">
    <property type="component" value="Unassembled WGS sequence"/>
</dbReference>
<feature type="region of interest" description="Disordered" evidence="1">
    <location>
        <begin position="143"/>
        <end position="164"/>
    </location>
</feature>
<sequence length="164" mass="17248">MKRRGEGKVKSKQVSVGGRGEEGWERAYLFSTARVRRMKRKVVSFSALPLLTSSGVSSTGIEKSHPPRERNVEKDQPGGCDHLTATYAKKYPAGGRGRGGAPALVIWCVIGLVGLARGGDIIGQSVVSALSGSDLRDALPCGAGQPLGSSNPTTRSCRLPDMLG</sequence>
<keyword evidence="2" id="KW-1133">Transmembrane helix</keyword>
<reference evidence="3 4" key="1">
    <citation type="journal article" date="2014" name="Agronomy (Basel)">
        <title>A Draft Genome Sequence for Ensete ventricosum, the Drought-Tolerant Tree Against Hunger.</title>
        <authorList>
            <person name="Harrison J."/>
            <person name="Moore K.A."/>
            <person name="Paszkiewicz K."/>
            <person name="Jones T."/>
            <person name="Grant M."/>
            <person name="Ambacheew D."/>
            <person name="Muzemil S."/>
            <person name="Studholme D.J."/>
        </authorList>
    </citation>
    <scope>NUCLEOTIDE SEQUENCE [LARGE SCALE GENOMIC DNA]</scope>
</reference>
<feature type="region of interest" description="Disordered" evidence="1">
    <location>
        <begin position="54"/>
        <end position="79"/>
    </location>
</feature>
<evidence type="ECO:0000313" key="4">
    <source>
        <dbReference type="Proteomes" id="UP000287651"/>
    </source>
</evidence>
<feature type="compositionally biased region" description="Basic and acidic residues" evidence="1">
    <location>
        <begin position="62"/>
        <end position="76"/>
    </location>
</feature>
<proteinExistence type="predicted"/>
<name>A0A426ZXR7_ENSVE</name>
<organism evidence="3 4">
    <name type="scientific">Ensete ventricosum</name>
    <name type="common">Abyssinian banana</name>
    <name type="synonym">Musa ensete</name>
    <dbReference type="NCBI Taxonomy" id="4639"/>
    <lineage>
        <taxon>Eukaryota</taxon>
        <taxon>Viridiplantae</taxon>
        <taxon>Streptophyta</taxon>
        <taxon>Embryophyta</taxon>
        <taxon>Tracheophyta</taxon>
        <taxon>Spermatophyta</taxon>
        <taxon>Magnoliopsida</taxon>
        <taxon>Liliopsida</taxon>
        <taxon>Zingiberales</taxon>
        <taxon>Musaceae</taxon>
        <taxon>Ensete</taxon>
    </lineage>
</organism>
<dbReference type="AlphaFoldDB" id="A0A426ZXR7"/>
<evidence type="ECO:0000313" key="3">
    <source>
        <dbReference type="EMBL" id="RRT68786.1"/>
    </source>
</evidence>
<evidence type="ECO:0000256" key="2">
    <source>
        <dbReference type="SAM" id="Phobius"/>
    </source>
</evidence>